<evidence type="ECO:0000313" key="3">
    <source>
        <dbReference type="Proteomes" id="UP000078576"/>
    </source>
</evidence>
<feature type="region of interest" description="Disordered" evidence="1">
    <location>
        <begin position="38"/>
        <end position="57"/>
    </location>
</feature>
<dbReference type="Proteomes" id="UP000078576">
    <property type="component" value="Unassembled WGS sequence"/>
</dbReference>
<gene>
    <name evidence="2" type="ORF">VP1G_10600</name>
</gene>
<organism evidence="2 3">
    <name type="scientific">Cytospora mali</name>
    <name type="common">Apple Valsa canker fungus</name>
    <name type="synonym">Valsa mali</name>
    <dbReference type="NCBI Taxonomy" id="578113"/>
    <lineage>
        <taxon>Eukaryota</taxon>
        <taxon>Fungi</taxon>
        <taxon>Dikarya</taxon>
        <taxon>Ascomycota</taxon>
        <taxon>Pezizomycotina</taxon>
        <taxon>Sordariomycetes</taxon>
        <taxon>Sordariomycetidae</taxon>
        <taxon>Diaporthales</taxon>
        <taxon>Cytosporaceae</taxon>
        <taxon>Cytospora</taxon>
    </lineage>
</organism>
<sequence length="57" mass="5901">MSGTFGTSSQMTLTESDQTAIGMKFDLKSELSQVSLGGVSVSSKEAKGGQKLTQTAQ</sequence>
<reference evidence="3" key="1">
    <citation type="submission" date="2014-12" db="EMBL/GenBank/DDBJ databases">
        <title>Genome Sequence of Valsa Canker Pathogens Uncovers a Specific Adaption of Colonization on Woody Bark.</title>
        <authorList>
            <person name="Yin Z."/>
            <person name="Liu H."/>
            <person name="Gao X."/>
            <person name="Li Z."/>
            <person name="Song N."/>
            <person name="Ke X."/>
            <person name="Dai Q."/>
            <person name="Wu Y."/>
            <person name="Sun Y."/>
            <person name="Xu J.-R."/>
            <person name="Kang Z.K."/>
            <person name="Wang L."/>
            <person name="Huang L."/>
        </authorList>
    </citation>
    <scope>NUCLEOTIDE SEQUENCE [LARGE SCALE GENOMIC DNA]</scope>
    <source>
        <strain evidence="3">SXYL134</strain>
    </source>
</reference>
<accession>A0A194UPC2</accession>
<dbReference type="AlphaFoldDB" id="A0A194UPC2"/>
<evidence type="ECO:0000256" key="1">
    <source>
        <dbReference type="SAM" id="MobiDB-lite"/>
    </source>
</evidence>
<proteinExistence type="predicted"/>
<dbReference type="EMBL" id="KN714669">
    <property type="protein sequence ID" value="KUI53514.1"/>
    <property type="molecule type" value="Genomic_DNA"/>
</dbReference>
<protein>
    <submittedName>
        <fullName evidence="2">Uncharacterized protein</fullName>
    </submittedName>
</protein>
<name>A0A194UPC2_CYTMA</name>
<keyword evidence="3" id="KW-1185">Reference proteome</keyword>
<evidence type="ECO:0000313" key="2">
    <source>
        <dbReference type="EMBL" id="KUI53514.1"/>
    </source>
</evidence>